<reference evidence="1" key="2">
    <citation type="submission" date="2021-04" db="EMBL/GenBank/DDBJ databases">
        <authorList>
            <person name="Gilroy R."/>
        </authorList>
    </citation>
    <scope>NUCLEOTIDE SEQUENCE</scope>
    <source>
        <strain evidence="1">ChiW19-6364</strain>
    </source>
</reference>
<dbReference type="Proteomes" id="UP000823850">
    <property type="component" value="Unassembled WGS sequence"/>
</dbReference>
<dbReference type="EMBL" id="DWUX01000133">
    <property type="protein sequence ID" value="HJD39833.1"/>
    <property type="molecule type" value="Genomic_DNA"/>
</dbReference>
<protein>
    <submittedName>
        <fullName evidence="1">Uncharacterized protein</fullName>
    </submittedName>
</protein>
<evidence type="ECO:0000313" key="2">
    <source>
        <dbReference type="Proteomes" id="UP000823850"/>
    </source>
</evidence>
<accession>A0A9D2RB19</accession>
<reference evidence="1" key="1">
    <citation type="journal article" date="2021" name="PeerJ">
        <title>Extensive microbial diversity within the chicken gut microbiome revealed by metagenomics and culture.</title>
        <authorList>
            <person name="Gilroy R."/>
            <person name="Ravi A."/>
            <person name="Getino M."/>
            <person name="Pursley I."/>
            <person name="Horton D.L."/>
            <person name="Alikhan N.F."/>
            <person name="Baker D."/>
            <person name="Gharbi K."/>
            <person name="Hall N."/>
            <person name="Watson M."/>
            <person name="Adriaenssens E.M."/>
            <person name="Foster-Nyarko E."/>
            <person name="Jarju S."/>
            <person name="Secka A."/>
            <person name="Antonio M."/>
            <person name="Oren A."/>
            <person name="Chaudhuri R.R."/>
            <person name="La Ragione R."/>
            <person name="Hildebrand F."/>
            <person name="Pallen M.J."/>
        </authorList>
    </citation>
    <scope>NUCLEOTIDE SEQUENCE</scope>
    <source>
        <strain evidence="1">ChiW19-6364</strain>
    </source>
</reference>
<gene>
    <name evidence="1" type="ORF">H9913_07370</name>
</gene>
<evidence type="ECO:0000313" key="1">
    <source>
        <dbReference type="EMBL" id="HJD39833.1"/>
    </source>
</evidence>
<comment type="caution">
    <text evidence="1">The sequence shown here is derived from an EMBL/GenBank/DDBJ whole genome shotgun (WGS) entry which is preliminary data.</text>
</comment>
<sequence length="598" mass="70626">MSLYSIENQQLKFTFDTDDGLMCRSIYHKAGKKEWLKEESPPFVLKIQDKYYPANEFLIEKSRMVSDSRDQCLIFELRSRKWDLRVRLSVMKKEEAMIFLLQAGALWEEGPEEVYLHIPLFRKFIETGSWILSANPRGKPDGTPAMETHEEFPLPICHIEKNGRGIMMELPDDPEFTGTWNQNRNRQLLQMTDMEEFLNHELLLRLQNRKLADILELDFSALEEGYKEAFFRFKRHVREQMDLSAYEGEDLRWYRKALFHHLTFAYSKEIFNYETQQFEVDRLLEEGQAFGGYDILVLWFVYPRLGVDSRKQWDFCRDIPGGLEGINKICKQAHKKGVRVMLPYNPWDKDEGEALEDTLEKIGELVEKTEIDGIWFDTMDSVPPGCQERIEKIRPGVICCLEVTPKVKETVEKITGSWNQRFRMPEGHIFRYLFPEHAAPITSRWRVGEKKDLLIKRAIFNGTGFAVWQDVFGAWLPFSSRQKADLKKWKGLLLENYDVYFGKDCMPLYPVLQNEIYVNVFFKDNGEEEIYSIYNASEQEVSGPLFYLDKKAEKNQKIILKELWHEGKAEFSMKHEIISGKLEPEMIYILKIYRRKCE</sequence>
<proteinExistence type="predicted"/>
<dbReference type="AlphaFoldDB" id="A0A9D2RB19"/>
<organism evidence="1 2">
    <name type="scientific">Candidatus Blautia stercoripullorum</name>
    <dbReference type="NCBI Taxonomy" id="2838502"/>
    <lineage>
        <taxon>Bacteria</taxon>
        <taxon>Bacillati</taxon>
        <taxon>Bacillota</taxon>
        <taxon>Clostridia</taxon>
        <taxon>Lachnospirales</taxon>
        <taxon>Lachnospiraceae</taxon>
        <taxon>Blautia</taxon>
    </lineage>
</organism>
<name>A0A9D2RB19_9FIRM</name>